<sequence length="110" mass="12561">MESDNKHFIKVTENALTPLSSEQKVVLNRRGNQLFNEGFINEAQRIFVTTGYSDGLTRVGDYYIAHDNTLEALRMYCLAKNKRKSDPIIDSLVRLIRVLIDTETKGVENV</sequence>
<dbReference type="EMBL" id="CP048020">
    <property type="protein sequence ID" value="QHX43850.1"/>
    <property type="molecule type" value="Genomic_DNA"/>
</dbReference>
<evidence type="ECO:0000313" key="1">
    <source>
        <dbReference type="EMBL" id="QHX43850.1"/>
    </source>
</evidence>
<dbReference type="RefSeq" id="WP_162664155.1">
    <property type="nucleotide sequence ID" value="NZ_CP048020.1"/>
</dbReference>
<name>A0A6P1Y3H8_9SPIR</name>
<accession>A0A6P1Y3H8</accession>
<protein>
    <submittedName>
        <fullName evidence="1">Uncharacterized protein</fullName>
    </submittedName>
</protein>
<dbReference type="AlphaFoldDB" id="A0A6P1Y3H8"/>
<dbReference type="KEGG" id="trz:GWP43_10775"/>
<gene>
    <name evidence="1" type="ORF">GWP43_10775</name>
</gene>
<dbReference type="Proteomes" id="UP000464374">
    <property type="component" value="Chromosome"/>
</dbReference>
<organism evidence="1 2">
    <name type="scientific">Treponema vincentii</name>
    <dbReference type="NCBI Taxonomy" id="69710"/>
    <lineage>
        <taxon>Bacteria</taxon>
        <taxon>Pseudomonadati</taxon>
        <taxon>Spirochaetota</taxon>
        <taxon>Spirochaetia</taxon>
        <taxon>Spirochaetales</taxon>
        <taxon>Treponemataceae</taxon>
        <taxon>Treponema</taxon>
    </lineage>
</organism>
<evidence type="ECO:0000313" key="2">
    <source>
        <dbReference type="Proteomes" id="UP000464374"/>
    </source>
</evidence>
<reference evidence="1 2" key="1">
    <citation type="submission" date="2020-01" db="EMBL/GenBank/DDBJ databases">
        <title>Complete genome sequence of a human oral phylogroup 1 Treponema sp. strain ATCC 700766, originally isolated from periodontitis dental plaque.</title>
        <authorList>
            <person name="Chan Y."/>
            <person name="Huo Y.-B."/>
            <person name="Yu X.-L."/>
            <person name="Zeng H."/>
            <person name="Leung W.-K."/>
            <person name="Watt R.M."/>
        </authorList>
    </citation>
    <scope>NUCLEOTIDE SEQUENCE [LARGE SCALE GENOMIC DNA]</scope>
    <source>
        <strain evidence="1 2">OMZ 804</strain>
    </source>
</reference>
<proteinExistence type="predicted"/>